<dbReference type="PATRIC" id="fig|1158609.3.peg.24"/>
<dbReference type="EMBL" id="ASWB01000004">
    <property type="protein sequence ID" value="EOT65030.1"/>
    <property type="molecule type" value="Genomic_DNA"/>
</dbReference>
<evidence type="ECO:0000256" key="1">
    <source>
        <dbReference type="ARBA" id="ARBA00004651"/>
    </source>
</evidence>
<evidence type="ECO:0000313" key="11">
    <source>
        <dbReference type="EMBL" id="EOT65030.1"/>
    </source>
</evidence>
<evidence type="ECO:0000259" key="8">
    <source>
        <dbReference type="Pfam" id="PF01478"/>
    </source>
</evidence>
<dbReference type="OrthoDB" id="9789291at2"/>
<keyword evidence="13" id="KW-1185">Reference proteome</keyword>
<name>R2THN6_9ENTE</name>
<evidence type="ECO:0000313" key="13">
    <source>
        <dbReference type="Proteomes" id="UP000014157"/>
    </source>
</evidence>
<evidence type="ECO:0000256" key="4">
    <source>
        <dbReference type="ARBA" id="ARBA00022692"/>
    </source>
</evidence>
<reference evidence="11 13" key="2">
    <citation type="submission" date="2013-03" db="EMBL/GenBank/DDBJ databases">
        <title>The Genome Sequence of Enterococcus moraviensis BAA-383 (PacBio/Illumina hybrid assembly).</title>
        <authorList>
            <consortium name="The Broad Institute Genomics Platform"/>
            <consortium name="The Broad Institute Genome Sequencing Center for Infectious Disease"/>
            <person name="Earl A."/>
            <person name="Russ C."/>
            <person name="Gilmore M."/>
            <person name="Surin D."/>
            <person name="Walker B."/>
            <person name="Young S."/>
            <person name="Zeng Q."/>
            <person name="Gargeya S."/>
            <person name="Fitzgerald M."/>
            <person name="Haas B."/>
            <person name="Abouelleil A."/>
            <person name="Allen A.W."/>
            <person name="Alvarado L."/>
            <person name="Arachchi H.M."/>
            <person name="Berlin A.M."/>
            <person name="Chapman S.B."/>
            <person name="Gainer-Dewar J."/>
            <person name="Goldberg J."/>
            <person name="Griggs A."/>
            <person name="Gujja S."/>
            <person name="Hansen M."/>
            <person name="Howarth C."/>
            <person name="Imamovic A."/>
            <person name="Ireland A."/>
            <person name="Larimer J."/>
            <person name="McCowan C."/>
            <person name="Murphy C."/>
            <person name="Pearson M."/>
            <person name="Poon T.W."/>
            <person name="Priest M."/>
            <person name="Roberts A."/>
            <person name="Saif S."/>
            <person name="Shea T."/>
            <person name="Sisk P."/>
            <person name="Sykes S."/>
            <person name="Wortman J."/>
            <person name="Nusbaum C."/>
            <person name="Birren B."/>
        </authorList>
    </citation>
    <scope>NUCLEOTIDE SEQUENCE [LARGE SCALE GENOMIC DNA]</scope>
    <source>
        <strain evidence="11 13">ATCC BAA-383</strain>
    </source>
</reference>
<dbReference type="GO" id="GO:0005886">
    <property type="term" value="C:plasma membrane"/>
    <property type="evidence" value="ECO:0007669"/>
    <property type="project" value="UniProtKB-SubCell"/>
</dbReference>
<feature type="transmembrane region" description="Helical" evidence="7">
    <location>
        <begin position="97"/>
        <end position="117"/>
    </location>
</feature>
<feature type="transmembrane region" description="Helical" evidence="7">
    <location>
        <begin position="167"/>
        <end position="199"/>
    </location>
</feature>
<organism evidence="10 12">
    <name type="scientific">Enterococcus moraviensis ATCC BAA-383</name>
    <dbReference type="NCBI Taxonomy" id="1158609"/>
    <lineage>
        <taxon>Bacteria</taxon>
        <taxon>Bacillati</taxon>
        <taxon>Bacillota</taxon>
        <taxon>Bacilli</taxon>
        <taxon>Lactobacillales</taxon>
        <taxon>Enterococcaceae</taxon>
        <taxon>Enterococcus</taxon>
    </lineage>
</organism>
<comment type="similarity">
    <text evidence="2">Belongs to the peptidase A24 family.</text>
</comment>
<evidence type="ECO:0000256" key="2">
    <source>
        <dbReference type="ARBA" id="ARBA00005801"/>
    </source>
</evidence>
<keyword evidence="4 7" id="KW-0812">Transmembrane</keyword>
<dbReference type="STRING" id="155617.RV09_GL003093"/>
<evidence type="ECO:0000256" key="5">
    <source>
        <dbReference type="ARBA" id="ARBA00022989"/>
    </source>
</evidence>
<feature type="transmembrane region" description="Helical" evidence="7">
    <location>
        <begin position="71"/>
        <end position="91"/>
    </location>
</feature>
<feature type="domain" description="Prepilin peptidase A24 N-terminal" evidence="9">
    <location>
        <begin position="7"/>
        <end position="86"/>
    </location>
</feature>
<sequence length="228" mass="25870">MFVIHFITGCVVGSFLCLVAERIPVGKSILNPPSHCSSCQTPLKIFELIPIISIIFLRFRCRYCHYKLSPIYFMSELICGLLFIVVPFDSIQPCYSLFLLLTAVVLSLTDIFYLIVAPRLFYPLAFFLCAWHIYLALPIYFFTSFAIFISLYGLTKIYPDSIGGGDIILLVLLGALLGYEPLIFLLFCASSSGLLFLLVYQSVFQKKIRRLPFVPFLTIGLFCVFLCK</sequence>
<dbReference type="Gene3D" id="1.20.120.1220">
    <property type="match status" value="1"/>
</dbReference>
<dbReference type="InterPro" id="IPR000045">
    <property type="entry name" value="Prepilin_IV_endopep_pep"/>
</dbReference>
<comment type="caution">
    <text evidence="10">The sequence shown here is derived from an EMBL/GenBank/DDBJ whole genome shotgun (WGS) entry which is preliminary data.</text>
</comment>
<dbReference type="InterPro" id="IPR050882">
    <property type="entry name" value="Prepilin_peptidase/N-MTase"/>
</dbReference>
<keyword evidence="6 7" id="KW-0472">Membrane</keyword>
<dbReference type="Proteomes" id="UP000014157">
    <property type="component" value="Unassembled WGS sequence"/>
</dbReference>
<evidence type="ECO:0000259" key="9">
    <source>
        <dbReference type="Pfam" id="PF06750"/>
    </source>
</evidence>
<dbReference type="Proteomes" id="UP000013781">
    <property type="component" value="Unassembled WGS sequence"/>
</dbReference>
<evidence type="ECO:0000256" key="7">
    <source>
        <dbReference type="SAM" id="Phobius"/>
    </source>
</evidence>
<dbReference type="eggNOG" id="COG1989">
    <property type="taxonomic scope" value="Bacteria"/>
</dbReference>
<dbReference type="PANTHER" id="PTHR30487:SF0">
    <property type="entry name" value="PREPILIN LEADER PEPTIDASE_N-METHYLTRANSFERASE-RELATED"/>
    <property type="match status" value="1"/>
</dbReference>
<accession>R2THN6</accession>
<dbReference type="Pfam" id="PF01478">
    <property type="entry name" value="Peptidase_A24"/>
    <property type="match status" value="1"/>
</dbReference>
<dbReference type="AlphaFoldDB" id="R2THN6"/>
<evidence type="ECO:0000313" key="10">
    <source>
        <dbReference type="EMBL" id="EOI06693.1"/>
    </source>
</evidence>
<keyword evidence="5 7" id="KW-1133">Transmembrane helix</keyword>
<feature type="transmembrane region" description="Helical" evidence="7">
    <location>
        <begin position="124"/>
        <end position="155"/>
    </location>
</feature>
<comment type="subcellular location">
    <subcellularLocation>
        <location evidence="1">Cell membrane</location>
        <topology evidence="1">Multi-pass membrane protein</topology>
    </subcellularLocation>
</comment>
<dbReference type="EMBL" id="AJAS01000002">
    <property type="protein sequence ID" value="EOI06693.1"/>
    <property type="molecule type" value="Genomic_DNA"/>
</dbReference>
<dbReference type="HOGENOM" id="CLU_057101_1_1_9"/>
<keyword evidence="3" id="KW-1003">Cell membrane</keyword>
<feature type="domain" description="Prepilin type IV endopeptidase peptidase" evidence="8">
    <location>
        <begin position="97"/>
        <end position="197"/>
    </location>
</feature>
<evidence type="ECO:0000313" key="12">
    <source>
        <dbReference type="Proteomes" id="UP000013781"/>
    </source>
</evidence>
<proteinExistence type="inferred from homology"/>
<dbReference type="RefSeq" id="WP_010763463.1">
    <property type="nucleotide sequence ID" value="NZ_ASWB01000004.1"/>
</dbReference>
<dbReference type="PANTHER" id="PTHR30487">
    <property type="entry name" value="TYPE 4 PREPILIN-LIKE PROTEINS LEADER PEPTIDE-PROCESSING ENZYME"/>
    <property type="match status" value="1"/>
</dbReference>
<dbReference type="GO" id="GO:0006465">
    <property type="term" value="P:signal peptide processing"/>
    <property type="evidence" value="ECO:0007669"/>
    <property type="project" value="TreeGrafter"/>
</dbReference>
<dbReference type="GO" id="GO:0004190">
    <property type="term" value="F:aspartic-type endopeptidase activity"/>
    <property type="evidence" value="ECO:0007669"/>
    <property type="project" value="InterPro"/>
</dbReference>
<evidence type="ECO:0000256" key="3">
    <source>
        <dbReference type="ARBA" id="ARBA00022475"/>
    </source>
</evidence>
<gene>
    <name evidence="11" type="ORF">I586_02764</name>
    <name evidence="10" type="ORF">UAY_00035</name>
</gene>
<dbReference type="InterPro" id="IPR010627">
    <property type="entry name" value="Prepilin_pept_A24_N"/>
</dbReference>
<protein>
    <submittedName>
        <fullName evidence="10">Uncharacterized protein</fullName>
    </submittedName>
</protein>
<evidence type="ECO:0000256" key="6">
    <source>
        <dbReference type="ARBA" id="ARBA00023136"/>
    </source>
</evidence>
<reference evidence="10 12" key="1">
    <citation type="submission" date="2013-02" db="EMBL/GenBank/DDBJ databases">
        <title>The Genome Sequence of Enterococcus moraviensis BAA-383.</title>
        <authorList>
            <consortium name="The Broad Institute Genome Sequencing Platform"/>
            <consortium name="The Broad Institute Genome Sequencing Center for Infectious Disease"/>
            <person name="Earl A.M."/>
            <person name="Gilmore M.S."/>
            <person name="Lebreton F."/>
            <person name="Walker B."/>
            <person name="Young S.K."/>
            <person name="Zeng Q."/>
            <person name="Gargeya S."/>
            <person name="Fitzgerald M."/>
            <person name="Haas B."/>
            <person name="Abouelleil A."/>
            <person name="Alvarado L."/>
            <person name="Arachchi H.M."/>
            <person name="Berlin A.M."/>
            <person name="Chapman S.B."/>
            <person name="Dewar J."/>
            <person name="Goldberg J."/>
            <person name="Griggs A."/>
            <person name="Gujja S."/>
            <person name="Hansen M."/>
            <person name="Howarth C."/>
            <person name="Imamovic A."/>
            <person name="Larimer J."/>
            <person name="McCowan C."/>
            <person name="Murphy C."/>
            <person name="Neiman D."/>
            <person name="Pearson M."/>
            <person name="Priest M."/>
            <person name="Roberts A."/>
            <person name="Saif S."/>
            <person name="Shea T."/>
            <person name="Sisk P."/>
            <person name="Sykes S."/>
            <person name="Wortman J."/>
            <person name="Nusbaum C."/>
            <person name="Birren B."/>
        </authorList>
    </citation>
    <scope>NUCLEOTIDE SEQUENCE [LARGE SCALE GENOMIC DNA]</scope>
    <source>
        <strain evidence="10 12">ATCC BAA-383</strain>
    </source>
</reference>
<dbReference type="Pfam" id="PF06750">
    <property type="entry name" value="A24_N_bact"/>
    <property type="match status" value="1"/>
</dbReference>